<feature type="transmembrane region" description="Helical" evidence="2">
    <location>
        <begin position="506"/>
        <end position="524"/>
    </location>
</feature>
<evidence type="ECO:0000313" key="4">
    <source>
        <dbReference type="EMBL" id="NJP48145.1"/>
    </source>
</evidence>
<evidence type="ECO:0000256" key="2">
    <source>
        <dbReference type="SAM" id="Phobius"/>
    </source>
</evidence>
<keyword evidence="5" id="KW-1185">Reference proteome</keyword>
<keyword evidence="2" id="KW-0812">Transmembrane</keyword>
<protein>
    <recommendedName>
        <fullName evidence="6">LPXTG cell wall anchor domain-containing protein</fullName>
    </recommendedName>
</protein>
<evidence type="ECO:0008006" key="6">
    <source>
        <dbReference type="Google" id="ProtNLM"/>
    </source>
</evidence>
<dbReference type="EMBL" id="JAATEJ010000041">
    <property type="protein sequence ID" value="NJP48145.1"/>
    <property type="molecule type" value="Genomic_DNA"/>
</dbReference>
<evidence type="ECO:0000256" key="1">
    <source>
        <dbReference type="SAM" id="MobiDB-lite"/>
    </source>
</evidence>
<evidence type="ECO:0000256" key="3">
    <source>
        <dbReference type="SAM" id="SignalP"/>
    </source>
</evidence>
<dbReference type="RefSeq" id="WP_167986973.1">
    <property type="nucleotide sequence ID" value="NZ_JAATEJ010000041.1"/>
</dbReference>
<feature type="chain" id="PRO_5046246350" description="LPXTG cell wall anchor domain-containing protein" evidence="3">
    <location>
        <begin position="36"/>
        <end position="533"/>
    </location>
</feature>
<feature type="signal peptide" evidence="3">
    <location>
        <begin position="1"/>
        <end position="35"/>
    </location>
</feature>
<dbReference type="Proteomes" id="UP000734511">
    <property type="component" value="Unassembled WGS sequence"/>
</dbReference>
<keyword evidence="2" id="KW-0472">Membrane</keyword>
<sequence>MGFRRSRGIRGLVAATGAVCVAGSGMLVGATEASAADSLWINVKEYNLTLPTGHSDPAGAKQLHIQVTHQLQGHLPPATVTVDTAGLAGLADVVWPSGCTHTGAVGTCTVKVTDFGPGVPDSADNYLTLGLNAVPGAKDGSHGTVQLKATAPGVDPGEESAEVFVGSGVDLVVHPLTSVTGAKVGSTLTAPIRWANAGDQTAQQTVLTFHTVAGLEFTEHYSNCTYGKPTGAEEDVQVVCTIDTPLAPGHALQLSPDLKVKVTSKAWQTYLSASVLAPGAQADSLRAAAGTPGDGPRLTATPVSAAKVAAKSDDLNQGDNYTEMGVGADNHAHFSAIGAQAKGAEGQTVPVTVGMRNAGPATVIDRSGGDGVDALKVTFPKGTTVTTVPAGCGTDDGGSKAHGPYRCSSNYIQPDGYQRTFTFQVRLDEQLVNARGQAALTNEISDYEHIPVSFPWDDSTDGYTQPIVFNGPAPSTTPDGGTTNAPGTDGQPSSLAATGGGGSTPLIAGTATALLAAGAAGLMVSRRRKTAQR</sequence>
<reference evidence="4 5" key="1">
    <citation type="submission" date="2020-03" db="EMBL/GenBank/DDBJ databases">
        <title>WGS of actinomycetes isolated from Thailand.</title>
        <authorList>
            <person name="Thawai C."/>
        </authorList>
    </citation>
    <scope>NUCLEOTIDE SEQUENCE [LARGE SCALE GENOMIC DNA]</scope>
    <source>
        <strain evidence="4 5">PRB2-1</strain>
    </source>
</reference>
<evidence type="ECO:0000313" key="5">
    <source>
        <dbReference type="Proteomes" id="UP000734511"/>
    </source>
</evidence>
<accession>A0ABX0ZW06</accession>
<organism evidence="4 5">
    <name type="scientific">Actinacidiphila epipremni</name>
    <dbReference type="NCBI Taxonomy" id="2053013"/>
    <lineage>
        <taxon>Bacteria</taxon>
        <taxon>Bacillati</taxon>
        <taxon>Actinomycetota</taxon>
        <taxon>Actinomycetes</taxon>
        <taxon>Kitasatosporales</taxon>
        <taxon>Streptomycetaceae</taxon>
        <taxon>Actinacidiphila</taxon>
    </lineage>
</organism>
<dbReference type="NCBIfam" id="NF041528">
    <property type="entry name" value="strep_LAETG"/>
    <property type="match status" value="1"/>
</dbReference>
<name>A0ABX0ZW06_9ACTN</name>
<feature type="region of interest" description="Disordered" evidence="1">
    <location>
        <begin position="467"/>
        <end position="502"/>
    </location>
</feature>
<feature type="compositionally biased region" description="Polar residues" evidence="1">
    <location>
        <begin position="473"/>
        <end position="486"/>
    </location>
</feature>
<keyword evidence="3" id="KW-0732">Signal</keyword>
<proteinExistence type="predicted"/>
<keyword evidence="2" id="KW-1133">Transmembrane helix</keyword>
<gene>
    <name evidence="4" type="ORF">HCN08_32790</name>
</gene>
<comment type="caution">
    <text evidence="4">The sequence shown here is derived from an EMBL/GenBank/DDBJ whole genome shotgun (WGS) entry which is preliminary data.</text>
</comment>